<dbReference type="EMBL" id="CM004388">
    <property type="protein sequence ID" value="OAY57021.1"/>
    <property type="molecule type" value="Genomic_DNA"/>
</dbReference>
<keyword evidence="2" id="KW-0812">Transmembrane</keyword>
<dbReference type="AlphaFoldDB" id="A0A2C9WBG3"/>
<evidence type="ECO:0000313" key="3">
    <source>
        <dbReference type="EMBL" id="OAY57021.1"/>
    </source>
</evidence>
<organism evidence="3">
    <name type="scientific">Manihot esculenta</name>
    <name type="common">Cassava</name>
    <name type="synonym">Jatropha manihot</name>
    <dbReference type="NCBI Taxonomy" id="3983"/>
    <lineage>
        <taxon>Eukaryota</taxon>
        <taxon>Viridiplantae</taxon>
        <taxon>Streptophyta</taxon>
        <taxon>Embryophyta</taxon>
        <taxon>Tracheophyta</taxon>
        <taxon>Spermatophyta</taxon>
        <taxon>Magnoliopsida</taxon>
        <taxon>eudicotyledons</taxon>
        <taxon>Gunneridae</taxon>
        <taxon>Pentapetalae</taxon>
        <taxon>rosids</taxon>
        <taxon>fabids</taxon>
        <taxon>Malpighiales</taxon>
        <taxon>Euphorbiaceae</taxon>
        <taxon>Crotonoideae</taxon>
        <taxon>Manihoteae</taxon>
        <taxon>Manihot</taxon>
    </lineage>
</organism>
<feature type="region of interest" description="Disordered" evidence="1">
    <location>
        <begin position="91"/>
        <end position="110"/>
    </location>
</feature>
<proteinExistence type="predicted"/>
<gene>
    <name evidence="3" type="ORF">MANES_02G064200</name>
</gene>
<evidence type="ECO:0000256" key="1">
    <source>
        <dbReference type="SAM" id="MobiDB-lite"/>
    </source>
</evidence>
<name>A0A2C9WBG3_MANES</name>
<feature type="transmembrane region" description="Helical" evidence="2">
    <location>
        <begin position="56"/>
        <end position="81"/>
    </location>
</feature>
<evidence type="ECO:0000256" key="2">
    <source>
        <dbReference type="SAM" id="Phobius"/>
    </source>
</evidence>
<reference evidence="3" key="1">
    <citation type="submission" date="2016-02" db="EMBL/GenBank/DDBJ databases">
        <title>WGS assembly of Manihot esculenta.</title>
        <authorList>
            <person name="Bredeson J.V."/>
            <person name="Prochnik S.E."/>
            <person name="Lyons J.B."/>
            <person name="Schmutz J."/>
            <person name="Grimwood J."/>
            <person name="Vrebalov J."/>
            <person name="Bart R.S."/>
            <person name="Amuge T."/>
            <person name="Ferguson M.E."/>
            <person name="Green R."/>
            <person name="Putnam N."/>
            <person name="Stites J."/>
            <person name="Rounsley S."/>
            <person name="Rokhsar D.S."/>
        </authorList>
    </citation>
    <scope>NUCLEOTIDE SEQUENCE [LARGE SCALE GENOMIC DNA]</scope>
    <source>
        <tissue evidence="3">Leaf</tissue>
    </source>
</reference>
<sequence length="110" mass="12772">MHASINLGFSLFIFLNKFLHTINLWVSPLSFATPTKERYNILMLLRKSFKGRRLRMGILTLAIVFTIMVVFIIGICMWSLYQGKKVRDAKKKNAAQNEEEQPANQEEPRV</sequence>
<keyword evidence="2" id="KW-1133">Transmembrane helix</keyword>
<accession>A0A2C9WBG3</accession>
<keyword evidence="2" id="KW-0472">Membrane</keyword>
<protein>
    <submittedName>
        <fullName evidence="3">Uncharacterized protein</fullName>
    </submittedName>
</protein>